<sequence>MGPIPTTEDTQEEDQGIDLGNLSPSYAVSSTPHTRIHKDHPIDHVIGDVQSSVQTRRMTTSYSELGFIEASIEELFSVKTTKCRRSLARLPKGHRAIGTKWVYRNKKDERGIVIADDVDESSYDRSMIGSKMYLTVYSPDICQPCSLCMCKDSPLELVAYTDSDYDGDYIEGSHNHWEHNMVAFLEKSSGSAGFHQIIDFLNRSHICYALTKKPEVCVSFIRQFWRTAETLTDDNGGVKINATIDGHSLSITEGSLRRHHKMDDK</sequence>
<dbReference type="EMBL" id="BQNB010018432">
    <property type="protein sequence ID" value="GJT74328.1"/>
    <property type="molecule type" value="Genomic_DNA"/>
</dbReference>
<reference evidence="2" key="1">
    <citation type="journal article" date="2022" name="Int. J. Mol. Sci.">
        <title>Draft Genome of Tanacetum Coccineum: Genomic Comparison of Closely Related Tanacetum-Family Plants.</title>
        <authorList>
            <person name="Yamashiro T."/>
            <person name="Shiraishi A."/>
            <person name="Nakayama K."/>
            <person name="Satake H."/>
        </authorList>
    </citation>
    <scope>NUCLEOTIDE SEQUENCE</scope>
</reference>
<keyword evidence="3" id="KW-1185">Reference proteome</keyword>
<name>A0ABQ5GG54_9ASTR</name>
<comment type="caution">
    <text evidence="2">The sequence shown here is derived from an EMBL/GenBank/DDBJ whole genome shotgun (WGS) entry which is preliminary data.</text>
</comment>
<reference evidence="2" key="2">
    <citation type="submission" date="2022-01" db="EMBL/GenBank/DDBJ databases">
        <authorList>
            <person name="Yamashiro T."/>
            <person name="Shiraishi A."/>
            <person name="Satake H."/>
            <person name="Nakayama K."/>
        </authorList>
    </citation>
    <scope>NUCLEOTIDE SEQUENCE</scope>
</reference>
<organism evidence="2 3">
    <name type="scientific">Tanacetum coccineum</name>
    <dbReference type="NCBI Taxonomy" id="301880"/>
    <lineage>
        <taxon>Eukaryota</taxon>
        <taxon>Viridiplantae</taxon>
        <taxon>Streptophyta</taxon>
        <taxon>Embryophyta</taxon>
        <taxon>Tracheophyta</taxon>
        <taxon>Spermatophyta</taxon>
        <taxon>Magnoliopsida</taxon>
        <taxon>eudicotyledons</taxon>
        <taxon>Gunneridae</taxon>
        <taxon>Pentapetalae</taxon>
        <taxon>asterids</taxon>
        <taxon>campanulids</taxon>
        <taxon>Asterales</taxon>
        <taxon>Asteraceae</taxon>
        <taxon>Asteroideae</taxon>
        <taxon>Anthemideae</taxon>
        <taxon>Anthemidinae</taxon>
        <taxon>Tanacetum</taxon>
    </lineage>
</organism>
<feature type="compositionally biased region" description="Polar residues" evidence="1">
    <location>
        <begin position="22"/>
        <end position="33"/>
    </location>
</feature>
<protein>
    <submittedName>
        <fullName evidence="2">Uncharacterized protein</fullName>
    </submittedName>
</protein>
<proteinExistence type="predicted"/>
<feature type="region of interest" description="Disordered" evidence="1">
    <location>
        <begin position="1"/>
        <end position="40"/>
    </location>
</feature>
<gene>
    <name evidence="2" type="ORF">Tco_1041053</name>
</gene>
<evidence type="ECO:0000313" key="3">
    <source>
        <dbReference type="Proteomes" id="UP001151760"/>
    </source>
</evidence>
<accession>A0ABQ5GG54</accession>
<evidence type="ECO:0000313" key="2">
    <source>
        <dbReference type="EMBL" id="GJT74328.1"/>
    </source>
</evidence>
<dbReference type="Proteomes" id="UP001151760">
    <property type="component" value="Unassembled WGS sequence"/>
</dbReference>
<evidence type="ECO:0000256" key="1">
    <source>
        <dbReference type="SAM" id="MobiDB-lite"/>
    </source>
</evidence>